<dbReference type="Proteomes" id="UP000037069">
    <property type="component" value="Unassembled WGS sequence"/>
</dbReference>
<keyword evidence="2" id="KW-1185">Reference proteome</keyword>
<protein>
    <submittedName>
        <fullName evidence="1">Uncharacterized protein</fullName>
    </submittedName>
</protein>
<evidence type="ECO:0000313" key="1">
    <source>
        <dbReference type="EMBL" id="KNC34530.1"/>
    </source>
</evidence>
<dbReference type="AlphaFoldDB" id="A0A0L0CQ85"/>
<proteinExistence type="predicted"/>
<sequence>MEFSVLSKQLMATFHNNGERTPSCGVPLFTFLWIVTVPILEHMIRCSRSSPINLVVEASCTLRFAFGFAAFFAGFRYLGGPPGWFSFLSWYRGFAGDLSWSLKERIVWWAFTSTPKMIGVRFEFAARIARVTILLRSGYARIASGLWVSAGITSIDLGQGSANYGSRAKCGSLDVELDFAVRAEEGALVEPDIEFDGPTCPGVAGVTACSAVTGVRAITGVPAKAKAAVEMLAARHPRCVKPDYHQKVG</sequence>
<reference evidence="1 2" key="1">
    <citation type="journal article" date="2015" name="Nat. Commun.">
        <title>Lucilia cuprina genome unlocks parasitic fly biology to underpin future interventions.</title>
        <authorList>
            <person name="Anstead C.A."/>
            <person name="Korhonen P.K."/>
            <person name="Young N.D."/>
            <person name="Hall R.S."/>
            <person name="Jex A.R."/>
            <person name="Murali S.C."/>
            <person name="Hughes D.S."/>
            <person name="Lee S.F."/>
            <person name="Perry T."/>
            <person name="Stroehlein A.J."/>
            <person name="Ansell B.R."/>
            <person name="Breugelmans B."/>
            <person name="Hofmann A."/>
            <person name="Qu J."/>
            <person name="Dugan S."/>
            <person name="Lee S.L."/>
            <person name="Chao H."/>
            <person name="Dinh H."/>
            <person name="Han Y."/>
            <person name="Doddapaneni H.V."/>
            <person name="Worley K.C."/>
            <person name="Muzny D.M."/>
            <person name="Ioannidis P."/>
            <person name="Waterhouse R.M."/>
            <person name="Zdobnov E.M."/>
            <person name="James P.J."/>
            <person name="Bagnall N.H."/>
            <person name="Kotze A.C."/>
            <person name="Gibbs R.A."/>
            <person name="Richards S."/>
            <person name="Batterham P."/>
            <person name="Gasser R.B."/>
        </authorList>
    </citation>
    <scope>NUCLEOTIDE SEQUENCE [LARGE SCALE GENOMIC DNA]</scope>
    <source>
        <strain evidence="1 2">LS</strain>
        <tissue evidence="1">Full body</tissue>
    </source>
</reference>
<organism evidence="1 2">
    <name type="scientific">Lucilia cuprina</name>
    <name type="common">Green bottle fly</name>
    <name type="synonym">Australian sheep blowfly</name>
    <dbReference type="NCBI Taxonomy" id="7375"/>
    <lineage>
        <taxon>Eukaryota</taxon>
        <taxon>Metazoa</taxon>
        <taxon>Ecdysozoa</taxon>
        <taxon>Arthropoda</taxon>
        <taxon>Hexapoda</taxon>
        <taxon>Insecta</taxon>
        <taxon>Pterygota</taxon>
        <taxon>Neoptera</taxon>
        <taxon>Endopterygota</taxon>
        <taxon>Diptera</taxon>
        <taxon>Brachycera</taxon>
        <taxon>Muscomorpha</taxon>
        <taxon>Oestroidea</taxon>
        <taxon>Calliphoridae</taxon>
        <taxon>Luciliinae</taxon>
        <taxon>Lucilia</taxon>
    </lineage>
</organism>
<dbReference type="EMBL" id="JRES01000057">
    <property type="protein sequence ID" value="KNC34530.1"/>
    <property type="molecule type" value="Genomic_DNA"/>
</dbReference>
<gene>
    <name evidence="1" type="ORF">FF38_02862</name>
</gene>
<accession>A0A0L0CQ85</accession>
<name>A0A0L0CQ85_LUCCU</name>
<evidence type="ECO:0000313" key="2">
    <source>
        <dbReference type="Proteomes" id="UP000037069"/>
    </source>
</evidence>
<comment type="caution">
    <text evidence="1">The sequence shown here is derived from an EMBL/GenBank/DDBJ whole genome shotgun (WGS) entry which is preliminary data.</text>
</comment>